<dbReference type="Proteomes" id="UP001408594">
    <property type="component" value="Unassembled WGS sequence"/>
</dbReference>
<dbReference type="InterPro" id="IPR036291">
    <property type="entry name" value="NAD(P)-bd_dom_sf"/>
</dbReference>
<organism evidence="9 10">
    <name type="scientific">Microbulbifer aestuariivivens</name>
    <dbReference type="NCBI Taxonomy" id="1908308"/>
    <lineage>
        <taxon>Bacteria</taxon>
        <taxon>Pseudomonadati</taxon>
        <taxon>Pseudomonadota</taxon>
        <taxon>Gammaproteobacteria</taxon>
        <taxon>Cellvibrionales</taxon>
        <taxon>Microbulbiferaceae</taxon>
        <taxon>Microbulbifer</taxon>
    </lineage>
</organism>
<accession>A0ABP9WNN9</accession>
<feature type="domain" description="NAD(P)-binding" evidence="8">
    <location>
        <begin position="2"/>
        <end position="333"/>
    </location>
</feature>
<dbReference type="InterPro" id="IPR016040">
    <property type="entry name" value="NAD(P)-bd_dom"/>
</dbReference>
<keyword evidence="10" id="KW-1185">Reference proteome</keyword>
<protein>
    <recommendedName>
        <fullName evidence="4 7">dTDP-glucose 4,6-dehydratase</fullName>
        <ecNumber evidence="4 7">4.2.1.46</ecNumber>
    </recommendedName>
</protein>
<evidence type="ECO:0000259" key="8">
    <source>
        <dbReference type="Pfam" id="PF16363"/>
    </source>
</evidence>
<dbReference type="NCBIfam" id="TIGR01181">
    <property type="entry name" value="dTDP_gluc_dehyt"/>
    <property type="match status" value="1"/>
</dbReference>
<dbReference type="Gene3D" id="3.40.50.720">
    <property type="entry name" value="NAD(P)-binding Rossmann-like Domain"/>
    <property type="match status" value="1"/>
</dbReference>
<dbReference type="SUPFAM" id="SSF51735">
    <property type="entry name" value="NAD(P)-binding Rossmann-fold domains"/>
    <property type="match status" value="1"/>
</dbReference>
<dbReference type="EC" id="4.2.1.46" evidence="4 7"/>
<name>A0ABP9WNN9_9GAMM</name>
<evidence type="ECO:0000256" key="7">
    <source>
        <dbReference type="RuleBase" id="RU004473"/>
    </source>
</evidence>
<evidence type="ECO:0000313" key="10">
    <source>
        <dbReference type="Proteomes" id="UP001408594"/>
    </source>
</evidence>
<dbReference type="EMBL" id="BAABRT010000008">
    <property type="protein sequence ID" value="GAA5524808.1"/>
    <property type="molecule type" value="Genomic_DNA"/>
</dbReference>
<proteinExistence type="inferred from homology"/>
<dbReference type="InterPro" id="IPR005888">
    <property type="entry name" value="dTDP_Gluc_deHydtase"/>
</dbReference>
<comment type="cofactor">
    <cofactor evidence="2 7">
        <name>NAD(+)</name>
        <dbReference type="ChEBI" id="CHEBI:57540"/>
    </cofactor>
</comment>
<keyword evidence="6 7" id="KW-0456">Lyase</keyword>
<sequence>MTGAAGFIGANFVHYWLQTYSGDRVVALDALTYAGNRANLNPVECNPNFVFCHGNICDTALVERLLREHEIDTLVHFAAESHVDRSIIGPDAFIETNIIGTHSLLKAAKQVWLEEGQQRQTHRFHHVSTDEVYGSLGPADPPFSEATAYAPNSPYSASKAASDHLVRAYHHTYGLNVTTSNCSNNYGPYHFPEKLIPLVITNILQDKPLPVYGDGQQIRDWLYVEDHVRGIERVIKRGRLGESYNIGGNNEWTNINIVTLICSLMNQRFAGQPALRQRYPAACSAIAGQAETLIQYVEDRKGHDRRYAIAPEKSNRELGYRPQESFESGIRKTIDWYLANDQWWRAILDGSYRQGASEGCHSQAGAAELTQAP</sequence>
<comment type="similarity">
    <text evidence="3 7">Belongs to the NAD(P)-dependent epimerase/dehydratase family. dTDP-glucose dehydratase subfamily.</text>
</comment>
<dbReference type="CDD" id="cd05246">
    <property type="entry name" value="dTDP_GD_SDR_e"/>
    <property type="match status" value="1"/>
</dbReference>
<dbReference type="Pfam" id="PF16363">
    <property type="entry name" value="GDP_Man_Dehyd"/>
    <property type="match status" value="1"/>
</dbReference>
<dbReference type="PANTHER" id="PTHR43000">
    <property type="entry name" value="DTDP-D-GLUCOSE 4,6-DEHYDRATASE-RELATED"/>
    <property type="match status" value="1"/>
</dbReference>
<evidence type="ECO:0000256" key="2">
    <source>
        <dbReference type="ARBA" id="ARBA00001911"/>
    </source>
</evidence>
<evidence type="ECO:0000256" key="1">
    <source>
        <dbReference type="ARBA" id="ARBA00001539"/>
    </source>
</evidence>
<gene>
    <name evidence="9" type="primary">rffG</name>
    <name evidence="9" type="ORF">Maes01_01367</name>
</gene>
<keyword evidence="5" id="KW-0520">NAD</keyword>
<evidence type="ECO:0000256" key="6">
    <source>
        <dbReference type="ARBA" id="ARBA00023239"/>
    </source>
</evidence>
<dbReference type="Gene3D" id="3.90.25.10">
    <property type="entry name" value="UDP-galactose 4-epimerase, domain 1"/>
    <property type="match status" value="1"/>
</dbReference>
<evidence type="ECO:0000256" key="3">
    <source>
        <dbReference type="ARBA" id="ARBA00008178"/>
    </source>
</evidence>
<evidence type="ECO:0000256" key="4">
    <source>
        <dbReference type="ARBA" id="ARBA00011990"/>
    </source>
</evidence>
<comment type="caution">
    <text evidence="9">The sequence shown here is derived from an EMBL/GenBank/DDBJ whole genome shotgun (WGS) entry which is preliminary data.</text>
</comment>
<reference evidence="9 10" key="1">
    <citation type="submission" date="2024-02" db="EMBL/GenBank/DDBJ databases">
        <title>Microbulbifer aestuariivivens NBRC 112533.</title>
        <authorList>
            <person name="Ichikawa N."/>
            <person name="Katano-Makiyama Y."/>
            <person name="Hidaka K."/>
        </authorList>
    </citation>
    <scope>NUCLEOTIDE SEQUENCE [LARGE SCALE GENOMIC DNA]</scope>
    <source>
        <strain evidence="9 10">NBRC 112533</strain>
    </source>
</reference>
<comment type="catalytic activity">
    <reaction evidence="1 7">
        <text>dTDP-alpha-D-glucose = dTDP-4-dehydro-6-deoxy-alpha-D-glucose + H2O</text>
        <dbReference type="Rhea" id="RHEA:17221"/>
        <dbReference type="ChEBI" id="CHEBI:15377"/>
        <dbReference type="ChEBI" id="CHEBI:57477"/>
        <dbReference type="ChEBI" id="CHEBI:57649"/>
        <dbReference type="EC" id="4.2.1.46"/>
    </reaction>
</comment>
<evidence type="ECO:0000256" key="5">
    <source>
        <dbReference type="ARBA" id="ARBA00023027"/>
    </source>
</evidence>
<evidence type="ECO:0000313" key="9">
    <source>
        <dbReference type="EMBL" id="GAA5524808.1"/>
    </source>
</evidence>